<dbReference type="EMBL" id="UINC01193859">
    <property type="protein sequence ID" value="SVE09673.1"/>
    <property type="molecule type" value="Genomic_DNA"/>
</dbReference>
<keyword evidence="1" id="KW-1133">Transmembrane helix</keyword>
<evidence type="ECO:0000313" key="2">
    <source>
        <dbReference type="EMBL" id="SVE09673.1"/>
    </source>
</evidence>
<keyword evidence="1" id="KW-0472">Membrane</keyword>
<feature type="transmembrane region" description="Helical" evidence="1">
    <location>
        <begin position="72"/>
        <end position="89"/>
    </location>
</feature>
<organism evidence="2">
    <name type="scientific">marine metagenome</name>
    <dbReference type="NCBI Taxonomy" id="408172"/>
    <lineage>
        <taxon>unclassified sequences</taxon>
        <taxon>metagenomes</taxon>
        <taxon>ecological metagenomes</taxon>
    </lineage>
</organism>
<gene>
    <name evidence="2" type="ORF">METZ01_LOCUS462527</name>
</gene>
<feature type="transmembrane region" description="Helical" evidence="1">
    <location>
        <begin position="6"/>
        <end position="26"/>
    </location>
</feature>
<evidence type="ECO:0000256" key="1">
    <source>
        <dbReference type="SAM" id="Phobius"/>
    </source>
</evidence>
<dbReference type="InterPro" id="IPR013879">
    <property type="entry name" value="DUF1761"/>
</dbReference>
<name>A0A383APY6_9ZZZZ</name>
<dbReference type="AlphaFoldDB" id="A0A383APY6"/>
<accession>A0A383APY6</accession>
<dbReference type="Pfam" id="PF08570">
    <property type="entry name" value="DUF1761"/>
    <property type="match status" value="1"/>
</dbReference>
<keyword evidence="1" id="KW-0812">Transmembrane</keyword>
<proteinExistence type="predicted"/>
<reference evidence="2" key="1">
    <citation type="submission" date="2018-05" db="EMBL/GenBank/DDBJ databases">
        <authorList>
            <person name="Lanie J.A."/>
            <person name="Ng W.-L."/>
            <person name="Kazmierczak K.M."/>
            <person name="Andrzejewski T.M."/>
            <person name="Davidsen T.M."/>
            <person name="Wayne K.J."/>
            <person name="Tettelin H."/>
            <person name="Glass J.I."/>
            <person name="Rusch D."/>
            <person name="Podicherti R."/>
            <person name="Tsui H.-C.T."/>
            <person name="Winkler M.E."/>
        </authorList>
    </citation>
    <scope>NUCLEOTIDE SEQUENCE</scope>
</reference>
<protein>
    <submittedName>
        <fullName evidence="2">Uncharacterized protein</fullName>
    </submittedName>
</protein>
<sequence length="90" mass="9551">MKANAPKAYGVSFVCNAVMAAAMPVLAEYMVLDTVAQALKLAVLVFGGFVGPVGLVNNFYSDLPIGAWLLDGAYQFINLVLMAVIVALWL</sequence>
<feature type="transmembrane region" description="Helical" evidence="1">
    <location>
        <begin position="38"/>
        <end position="60"/>
    </location>
</feature>